<evidence type="ECO:0000256" key="1">
    <source>
        <dbReference type="SAM" id="MobiDB-lite"/>
    </source>
</evidence>
<proteinExistence type="predicted"/>
<evidence type="ECO:0000313" key="2">
    <source>
        <dbReference type="EMBL" id="OMO87069.1"/>
    </source>
</evidence>
<dbReference type="AlphaFoldDB" id="A0A1R3IWW0"/>
<keyword evidence="3" id="KW-1185">Reference proteome</keyword>
<gene>
    <name evidence="2" type="ORF">CCACVL1_09278</name>
</gene>
<accession>A0A1R3IWW0</accession>
<dbReference type="Gramene" id="OMO87069">
    <property type="protein sequence ID" value="OMO87069"/>
    <property type="gene ID" value="CCACVL1_09278"/>
</dbReference>
<dbReference type="EMBL" id="AWWV01009320">
    <property type="protein sequence ID" value="OMO87069.1"/>
    <property type="molecule type" value="Genomic_DNA"/>
</dbReference>
<name>A0A1R3IWW0_COCAP</name>
<organism evidence="2 3">
    <name type="scientific">Corchorus capsularis</name>
    <name type="common">Jute</name>
    <dbReference type="NCBI Taxonomy" id="210143"/>
    <lineage>
        <taxon>Eukaryota</taxon>
        <taxon>Viridiplantae</taxon>
        <taxon>Streptophyta</taxon>
        <taxon>Embryophyta</taxon>
        <taxon>Tracheophyta</taxon>
        <taxon>Spermatophyta</taxon>
        <taxon>Magnoliopsida</taxon>
        <taxon>eudicotyledons</taxon>
        <taxon>Gunneridae</taxon>
        <taxon>Pentapetalae</taxon>
        <taxon>rosids</taxon>
        <taxon>malvids</taxon>
        <taxon>Malvales</taxon>
        <taxon>Malvaceae</taxon>
        <taxon>Grewioideae</taxon>
        <taxon>Apeibeae</taxon>
        <taxon>Corchorus</taxon>
    </lineage>
</organism>
<comment type="caution">
    <text evidence="2">The sequence shown here is derived from an EMBL/GenBank/DDBJ whole genome shotgun (WGS) entry which is preliminary data.</text>
</comment>
<reference evidence="2 3" key="1">
    <citation type="submission" date="2013-09" db="EMBL/GenBank/DDBJ databases">
        <title>Corchorus capsularis genome sequencing.</title>
        <authorList>
            <person name="Alam M."/>
            <person name="Haque M.S."/>
            <person name="Islam M.S."/>
            <person name="Emdad E.M."/>
            <person name="Islam M.M."/>
            <person name="Ahmed B."/>
            <person name="Halim A."/>
            <person name="Hossen Q.M.M."/>
            <person name="Hossain M.Z."/>
            <person name="Ahmed R."/>
            <person name="Khan M.M."/>
            <person name="Islam R."/>
            <person name="Rashid M.M."/>
            <person name="Khan S.A."/>
            <person name="Rahman M.S."/>
            <person name="Alam M."/>
        </authorList>
    </citation>
    <scope>NUCLEOTIDE SEQUENCE [LARGE SCALE GENOMIC DNA]</scope>
    <source>
        <strain evidence="3">cv. CVL-1</strain>
        <tissue evidence="2">Whole seedling</tissue>
    </source>
</reference>
<feature type="region of interest" description="Disordered" evidence="1">
    <location>
        <begin position="1"/>
        <end position="21"/>
    </location>
</feature>
<sequence length="57" mass="6473">MEEIVGEMAGEAGKKRKRDGNRWLLQQNTKFPHQISGIRKQLSLEPNSTVESSSIYV</sequence>
<evidence type="ECO:0000313" key="3">
    <source>
        <dbReference type="Proteomes" id="UP000188268"/>
    </source>
</evidence>
<dbReference type="Proteomes" id="UP000188268">
    <property type="component" value="Unassembled WGS sequence"/>
</dbReference>
<protein>
    <submittedName>
        <fullName evidence="2">Uncharacterized protein</fullName>
    </submittedName>
</protein>